<dbReference type="PROSITE" id="PS51450">
    <property type="entry name" value="LRR"/>
    <property type="match status" value="4"/>
</dbReference>
<dbReference type="SMART" id="SM00369">
    <property type="entry name" value="LRR_TYP"/>
    <property type="match status" value="6"/>
</dbReference>
<dbReference type="SUPFAM" id="SSF52058">
    <property type="entry name" value="L domain-like"/>
    <property type="match status" value="1"/>
</dbReference>
<name>A0A3Q0SQH9_AMPCI</name>
<keyword evidence="1" id="KW-0433">Leucine-rich repeat</keyword>
<dbReference type="PANTHER" id="PTHR24369:SF213">
    <property type="entry name" value="INSULIN LIKE GROWTH FACTOR BINDING PROTEIN ACID LABILE SUBUNIT"/>
    <property type="match status" value="1"/>
</dbReference>
<dbReference type="InterPro" id="IPR032675">
    <property type="entry name" value="LRR_dom_sf"/>
</dbReference>
<dbReference type="AlphaFoldDB" id="A0A3Q0SQH9"/>
<keyword evidence="3" id="KW-0812">Transmembrane</keyword>
<organism evidence="5 6">
    <name type="scientific">Amphilophus citrinellus</name>
    <name type="common">Midas cichlid</name>
    <name type="synonym">Cichlasoma citrinellum</name>
    <dbReference type="NCBI Taxonomy" id="61819"/>
    <lineage>
        <taxon>Eukaryota</taxon>
        <taxon>Metazoa</taxon>
        <taxon>Chordata</taxon>
        <taxon>Craniata</taxon>
        <taxon>Vertebrata</taxon>
        <taxon>Euteleostomi</taxon>
        <taxon>Actinopterygii</taxon>
        <taxon>Neopterygii</taxon>
        <taxon>Teleostei</taxon>
        <taxon>Neoteleostei</taxon>
        <taxon>Acanthomorphata</taxon>
        <taxon>Ovalentaria</taxon>
        <taxon>Cichlomorphae</taxon>
        <taxon>Cichliformes</taxon>
        <taxon>Cichlidae</taxon>
        <taxon>New World cichlids</taxon>
        <taxon>Cichlasomatinae</taxon>
        <taxon>Heroini</taxon>
        <taxon>Amphilophus</taxon>
    </lineage>
</organism>
<dbReference type="STRING" id="61819.ENSACIP00000025571"/>
<evidence type="ECO:0000313" key="5">
    <source>
        <dbReference type="Ensembl" id="ENSACIP00000025571.1"/>
    </source>
</evidence>
<evidence type="ECO:0000313" key="6">
    <source>
        <dbReference type="Proteomes" id="UP000261340"/>
    </source>
</evidence>
<dbReference type="Pfam" id="PF13855">
    <property type="entry name" value="LRR_8"/>
    <property type="match status" value="1"/>
</dbReference>
<keyword evidence="6" id="KW-1185">Reference proteome</keyword>
<dbReference type="Gene3D" id="3.80.10.10">
    <property type="entry name" value="Ribonuclease Inhibitor"/>
    <property type="match status" value="1"/>
</dbReference>
<dbReference type="InterPro" id="IPR001611">
    <property type="entry name" value="Leu-rich_rpt"/>
</dbReference>
<dbReference type="Proteomes" id="UP000261340">
    <property type="component" value="Unplaced"/>
</dbReference>
<dbReference type="Pfam" id="PF00560">
    <property type="entry name" value="LRR_1"/>
    <property type="match status" value="2"/>
</dbReference>
<evidence type="ECO:0000256" key="3">
    <source>
        <dbReference type="SAM" id="Phobius"/>
    </source>
</evidence>
<dbReference type="GeneTree" id="ENSGT00950000183146"/>
<protein>
    <submittedName>
        <fullName evidence="5">Adhesion molecule with Ig like domain 1</fullName>
    </submittedName>
</protein>
<dbReference type="OMA" id="SPCIFEN"/>
<reference evidence="5" key="1">
    <citation type="submission" date="2025-08" db="UniProtKB">
        <authorList>
            <consortium name="Ensembl"/>
        </authorList>
    </citation>
    <scope>IDENTIFICATION</scope>
</reference>
<keyword evidence="2" id="KW-0677">Repeat</keyword>
<keyword evidence="3" id="KW-1133">Transmembrane helix</keyword>
<evidence type="ECO:0000256" key="4">
    <source>
        <dbReference type="SAM" id="SignalP"/>
    </source>
</evidence>
<accession>A0A3Q0SQH9</accession>
<evidence type="ECO:0000256" key="2">
    <source>
        <dbReference type="ARBA" id="ARBA00022737"/>
    </source>
</evidence>
<evidence type="ECO:0000256" key="1">
    <source>
        <dbReference type="ARBA" id="ARBA00022614"/>
    </source>
</evidence>
<sequence length="316" mass="35858">MVGSISFSWPAPVAVLGRRSCFILHLTLLLPAMRASGQLIRSPLDCQKTCLCTSNIISCSMKTLTNVPNPLPQNTAVLDLSFNSITRLHAEWTSIGLNRLQSLLLSNNNLTFLSSEAFVNVRMLRYLDLSSNGLRLLDEYIFEPLEQLEVLLLYNNHISEIDRSAFSGLSCLQRLYLSHNQITRIPLELVKERGRLENLRLLDVSSNRIKTLPLDEIRVLPARIKNGVYFHNNPLTCSCELYELVARWELRELSPSTDFKSSHTCMIPVFTVSIMSMCSGHLLYFNICQISQNNHLLHFIICSLLFCLLLYCSCSS</sequence>
<feature type="transmembrane region" description="Helical" evidence="3">
    <location>
        <begin position="296"/>
        <end position="314"/>
    </location>
</feature>
<keyword evidence="3" id="KW-0472">Membrane</keyword>
<keyword evidence="4" id="KW-0732">Signal</keyword>
<dbReference type="PANTHER" id="PTHR24369">
    <property type="entry name" value="ANTIGEN BSP, PUTATIVE-RELATED"/>
    <property type="match status" value="1"/>
</dbReference>
<feature type="signal peptide" evidence="4">
    <location>
        <begin position="1"/>
        <end position="37"/>
    </location>
</feature>
<dbReference type="InterPro" id="IPR003591">
    <property type="entry name" value="Leu-rich_rpt_typical-subtyp"/>
</dbReference>
<reference evidence="5" key="2">
    <citation type="submission" date="2025-09" db="UniProtKB">
        <authorList>
            <consortium name="Ensembl"/>
        </authorList>
    </citation>
    <scope>IDENTIFICATION</scope>
</reference>
<dbReference type="Ensembl" id="ENSACIT00000026241.1">
    <property type="protein sequence ID" value="ENSACIP00000025571.1"/>
    <property type="gene ID" value="ENSACIG00000019820.1"/>
</dbReference>
<feature type="chain" id="PRO_5018605265" evidence="4">
    <location>
        <begin position="38"/>
        <end position="316"/>
    </location>
</feature>
<dbReference type="GO" id="GO:0005886">
    <property type="term" value="C:plasma membrane"/>
    <property type="evidence" value="ECO:0007669"/>
    <property type="project" value="TreeGrafter"/>
</dbReference>
<proteinExistence type="predicted"/>
<dbReference type="InterPro" id="IPR050541">
    <property type="entry name" value="LRR_TM_domain-containing"/>
</dbReference>